<comment type="caution">
    <text evidence="1">The sequence shown here is derived from an EMBL/GenBank/DDBJ whole genome shotgun (WGS) entry which is preliminary data.</text>
</comment>
<evidence type="ECO:0000313" key="1">
    <source>
        <dbReference type="EMBL" id="CAG8771450.1"/>
    </source>
</evidence>
<feature type="non-terminal residue" evidence="1">
    <location>
        <position position="61"/>
    </location>
</feature>
<organism evidence="1 2">
    <name type="scientific">Cetraspora pellucida</name>
    <dbReference type="NCBI Taxonomy" id="1433469"/>
    <lineage>
        <taxon>Eukaryota</taxon>
        <taxon>Fungi</taxon>
        <taxon>Fungi incertae sedis</taxon>
        <taxon>Mucoromycota</taxon>
        <taxon>Glomeromycotina</taxon>
        <taxon>Glomeromycetes</taxon>
        <taxon>Diversisporales</taxon>
        <taxon>Gigasporaceae</taxon>
        <taxon>Cetraspora</taxon>
    </lineage>
</organism>
<dbReference type="EMBL" id="CAJVPW010054324">
    <property type="protein sequence ID" value="CAG8771450.1"/>
    <property type="molecule type" value="Genomic_DNA"/>
</dbReference>
<accession>A0ACA9R0H5</accession>
<dbReference type="Proteomes" id="UP000789366">
    <property type="component" value="Unassembled WGS sequence"/>
</dbReference>
<keyword evidence="2" id="KW-1185">Reference proteome</keyword>
<reference evidence="1" key="1">
    <citation type="submission" date="2021-06" db="EMBL/GenBank/DDBJ databases">
        <authorList>
            <person name="Kallberg Y."/>
            <person name="Tangrot J."/>
            <person name="Rosling A."/>
        </authorList>
    </citation>
    <scope>NUCLEOTIDE SEQUENCE</scope>
    <source>
        <strain evidence="1">28 12/20/2015</strain>
    </source>
</reference>
<name>A0ACA9R0H5_9GLOM</name>
<protein>
    <submittedName>
        <fullName evidence="1">9471_t:CDS:1</fullName>
    </submittedName>
</protein>
<sequence length="61" mass="6439">LVRKSLHPAARISCLSHANDDAIVKAIMKVGLEDEFDNGSDEVGNAGGVEGKAPNFCDLSR</sequence>
<evidence type="ECO:0000313" key="2">
    <source>
        <dbReference type="Proteomes" id="UP000789366"/>
    </source>
</evidence>
<proteinExistence type="predicted"/>
<feature type="non-terminal residue" evidence="1">
    <location>
        <position position="1"/>
    </location>
</feature>
<gene>
    <name evidence="1" type="ORF">SPELUC_LOCUS15804</name>
</gene>